<evidence type="ECO:0000256" key="2">
    <source>
        <dbReference type="ARBA" id="ARBA00009370"/>
    </source>
</evidence>
<dbReference type="SUPFAM" id="SSF51306">
    <property type="entry name" value="LexA/Signal peptidase"/>
    <property type="match status" value="1"/>
</dbReference>
<dbReference type="GO" id="GO:0006465">
    <property type="term" value="P:signal peptide processing"/>
    <property type="evidence" value="ECO:0007669"/>
    <property type="project" value="InterPro"/>
</dbReference>
<keyword evidence="5" id="KW-1133">Transmembrane helix</keyword>
<dbReference type="PANTHER" id="PTHR43390:SF1">
    <property type="entry name" value="CHLOROPLAST PROCESSING PEPTIDASE"/>
    <property type="match status" value="1"/>
</dbReference>
<dbReference type="AlphaFoldDB" id="A0A3B0Z0I1"/>
<keyword evidence="5" id="KW-0812">Transmembrane</keyword>
<evidence type="ECO:0000256" key="3">
    <source>
        <dbReference type="ARBA" id="ARBA00013208"/>
    </source>
</evidence>
<gene>
    <name evidence="7" type="ORF">MNBD_GAMMA12-3440</name>
</gene>
<feature type="transmembrane region" description="Helical" evidence="5">
    <location>
        <begin position="6"/>
        <end position="27"/>
    </location>
</feature>
<dbReference type="InterPro" id="IPR019757">
    <property type="entry name" value="Pept_S26A_signal_pept_1_Lys-AS"/>
</dbReference>
<dbReference type="InterPro" id="IPR000223">
    <property type="entry name" value="Pept_S26A_signal_pept_1"/>
</dbReference>
<feature type="transmembrane region" description="Helical" evidence="5">
    <location>
        <begin position="66"/>
        <end position="88"/>
    </location>
</feature>
<dbReference type="PROSITE" id="PS00761">
    <property type="entry name" value="SPASE_I_3"/>
    <property type="match status" value="1"/>
</dbReference>
<evidence type="ECO:0000256" key="5">
    <source>
        <dbReference type="SAM" id="Phobius"/>
    </source>
</evidence>
<accession>A0A3B0Z0I1</accession>
<evidence type="ECO:0000313" key="7">
    <source>
        <dbReference type="EMBL" id="VAW81117.1"/>
    </source>
</evidence>
<evidence type="ECO:0000256" key="4">
    <source>
        <dbReference type="ARBA" id="ARBA00022801"/>
    </source>
</evidence>
<comment type="catalytic activity">
    <reaction evidence="1">
        <text>Cleavage of hydrophobic, N-terminal signal or leader sequences from secreted and periplasmic proteins.</text>
        <dbReference type="EC" id="3.4.21.89"/>
    </reaction>
</comment>
<proteinExistence type="inferred from homology"/>
<dbReference type="InterPro" id="IPR036286">
    <property type="entry name" value="LexA/Signal_pep-like_sf"/>
</dbReference>
<dbReference type="NCBIfam" id="TIGR02227">
    <property type="entry name" value="sigpep_I_bact"/>
    <property type="match status" value="1"/>
</dbReference>
<reference evidence="7" key="1">
    <citation type="submission" date="2018-06" db="EMBL/GenBank/DDBJ databases">
        <authorList>
            <person name="Zhirakovskaya E."/>
        </authorList>
    </citation>
    <scope>NUCLEOTIDE SEQUENCE</scope>
</reference>
<sequence length="289" mass="32873">MLIDFSTILFLLSMATFLIWLLDACFWQGKRDKDNAEANNAIGASESMGEEVSDEKRKRILKQEGFVTEHSKAFFPILVVVLILRSFITEPFRIPTPSMVPTLLPGDFILVSKSAYGFRLPVVNHRVGRLIKPKVGDVVVFRFPLEPTTNYIKRLVGVPGDVIEYKGKSLTINGKILKYRYDGTYNDTGAGQSANQRNLRKEVLGNVVHDILTKNQPDLFLFPCLKEGKFTVPKGEYFVMGDNRDNSADSRFWCGVPEKNLVGRAYAIWMNWDPALSSLRWERVFKNIE</sequence>
<evidence type="ECO:0000259" key="6">
    <source>
        <dbReference type="Pfam" id="PF10502"/>
    </source>
</evidence>
<dbReference type="GO" id="GO:0004252">
    <property type="term" value="F:serine-type endopeptidase activity"/>
    <property type="evidence" value="ECO:0007669"/>
    <property type="project" value="InterPro"/>
</dbReference>
<comment type="similarity">
    <text evidence="2">Belongs to the peptidase S26 family.</text>
</comment>
<dbReference type="PANTHER" id="PTHR43390">
    <property type="entry name" value="SIGNAL PEPTIDASE I"/>
    <property type="match status" value="1"/>
</dbReference>
<organism evidence="7">
    <name type="scientific">hydrothermal vent metagenome</name>
    <dbReference type="NCBI Taxonomy" id="652676"/>
    <lineage>
        <taxon>unclassified sequences</taxon>
        <taxon>metagenomes</taxon>
        <taxon>ecological metagenomes</taxon>
    </lineage>
</organism>
<dbReference type="InterPro" id="IPR019533">
    <property type="entry name" value="Peptidase_S26"/>
</dbReference>
<keyword evidence="5" id="KW-0472">Membrane</keyword>
<feature type="domain" description="Peptidase S26" evidence="6">
    <location>
        <begin position="68"/>
        <end position="269"/>
    </location>
</feature>
<dbReference type="EC" id="3.4.21.89" evidence="3"/>
<dbReference type="Gene3D" id="2.10.109.10">
    <property type="entry name" value="Umud Fragment, subunit A"/>
    <property type="match status" value="1"/>
</dbReference>
<dbReference type="InterPro" id="IPR019758">
    <property type="entry name" value="Pept_S26A_signal_pept_1_CS"/>
</dbReference>
<dbReference type="GO" id="GO:0016020">
    <property type="term" value="C:membrane"/>
    <property type="evidence" value="ECO:0007669"/>
    <property type="project" value="InterPro"/>
</dbReference>
<protein>
    <recommendedName>
        <fullName evidence="3">signal peptidase I</fullName>
        <ecNumber evidence="3">3.4.21.89</ecNumber>
    </recommendedName>
</protein>
<dbReference type="PROSITE" id="PS00760">
    <property type="entry name" value="SPASE_I_2"/>
    <property type="match status" value="1"/>
</dbReference>
<dbReference type="CDD" id="cd06530">
    <property type="entry name" value="S26_SPase_I"/>
    <property type="match status" value="1"/>
</dbReference>
<dbReference type="GO" id="GO:0009003">
    <property type="term" value="F:signal peptidase activity"/>
    <property type="evidence" value="ECO:0007669"/>
    <property type="project" value="UniProtKB-EC"/>
</dbReference>
<evidence type="ECO:0000256" key="1">
    <source>
        <dbReference type="ARBA" id="ARBA00000677"/>
    </source>
</evidence>
<dbReference type="Pfam" id="PF10502">
    <property type="entry name" value="Peptidase_S26"/>
    <property type="match status" value="1"/>
</dbReference>
<name>A0A3B0Z0I1_9ZZZZ</name>
<dbReference type="EMBL" id="UOFL01000212">
    <property type="protein sequence ID" value="VAW81117.1"/>
    <property type="molecule type" value="Genomic_DNA"/>
</dbReference>
<dbReference type="PRINTS" id="PR00727">
    <property type="entry name" value="LEADERPTASE"/>
</dbReference>
<keyword evidence="4 7" id="KW-0378">Hydrolase</keyword>